<evidence type="ECO:0000313" key="2">
    <source>
        <dbReference type="Proteomes" id="UP000004473"/>
    </source>
</evidence>
<dbReference type="EMBL" id="AJMT01000053">
    <property type="protein sequence ID" value="EIG29672.1"/>
    <property type="molecule type" value="Genomic_DNA"/>
</dbReference>
<sequence>MRANRAAWGFVEQQRDHFYLDLGLDFPAIQSEWDCVFRAYCLPSDLQ</sequence>
<comment type="caution">
    <text evidence="1">The sequence shown here is derived from an EMBL/GenBank/DDBJ whole genome shotgun (WGS) entry which is preliminary data.</text>
</comment>
<accession>I2NV11</accession>
<dbReference type="Proteomes" id="UP000004473">
    <property type="component" value="Unassembled WGS sequence"/>
</dbReference>
<dbReference type="PATRIC" id="fig|1095748.3.peg.735"/>
<name>I2NV11_NEISI</name>
<dbReference type="AlphaFoldDB" id="I2NV11"/>
<protein>
    <submittedName>
        <fullName evidence="1">Uncharacterized protein</fullName>
    </submittedName>
</protein>
<gene>
    <name evidence="1" type="ORF">HMPREF1051_0822</name>
</gene>
<dbReference type="RefSeq" id="WP_003764457.1">
    <property type="nucleotide sequence ID" value="NZ_AJMT01000053.1"/>
</dbReference>
<organism evidence="1 2">
    <name type="scientific">Neisseria sicca VK64</name>
    <dbReference type="NCBI Taxonomy" id="1095748"/>
    <lineage>
        <taxon>Bacteria</taxon>
        <taxon>Pseudomonadati</taxon>
        <taxon>Pseudomonadota</taxon>
        <taxon>Betaproteobacteria</taxon>
        <taxon>Neisseriales</taxon>
        <taxon>Neisseriaceae</taxon>
        <taxon>Neisseria</taxon>
    </lineage>
</organism>
<reference evidence="1 2" key="1">
    <citation type="submission" date="2012-04" db="EMBL/GenBank/DDBJ databases">
        <authorList>
            <person name="Harkins D.M."/>
            <person name="Madupu R."/>
            <person name="Durkin A.S."/>
            <person name="Torralba M."/>
            <person name="Methe B."/>
            <person name="Sutton G.G."/>
            <person name="Nelson K.E."/>
        </authorList>
    </citation>
    <scope>NUCLEOTIDE SEQUENCE [LARGE SCALE GENOMIC DNA]</scope>
    <source>
        <strain evidence="1 2">VK64</strain>
    </source>
</reference>
<proteinExistence type="predicted"/>
<evidence type="ECO:0000313" key="1">
    <source>
        <dbReference type="EMBL" id="EIG29672.1"/>
    </source>
</evidence>